<sequence>YAIQDWLHWLKYECGLRASAFMVDCAKTESEAISSVFPHSKIFYCNFHVAQLWEKHLKEKTS</sequence>
<evidence type="ECO:0000313" key="1">
    <source>
        <dbReference type="EMBL" id="KAG0271615.1"/>
    </source>
</evidence>
<dbReference type="EMBL" id="JAAAIM010002716">
    <property type="protein sequence ID" value="KAG0271615.1"/>
    <property type="molecule type" value="Genomic_DNA"/>
</dbReference>
<accession>A0ABQ7JH58</accession>
<organism evidence="1 2">
    <name type="scientific">Linnemannia gamsii</name>
    <dbReference type="NCBI Taxonomy" id="64522"/>
    <lineage>
        <taxon>Eukaryota</taxon>
        <taxon>Fungi</taxon>
        <taxon>Fungi incertae sedis</taxon>
        <taxon>Mucoromycota</taxon>
        <taxon>Mortierellomycotina</taxon>
        <taxon>Mortierellomycetes</taxon>
        <taxon>Mortierellales</taxon>
        <taxon>Mortierellaceae</taxon>
        <taxon>Linnemannia</taxon>
    </lineage>
</organism>
<name>A0ABQ7JH58_9FUNG</name>
<reference evidence="1 2" key="1">
    <citation type="journal article" date="2020" name="Fungal Divers.">
        <title>Resolving the Mortierellaceae phylogeny through synthesis of multi-gene phylogenetics and phylogenomics.</title>
        <authorList>
            <person name="Vandepol N."/>
            <person name="Liber J."/>
            <person name="Desiro A."/>
            <person name="Na H."/>
            <person name="Kennedy M."/>
            <person name="Barry K."/>
            <person name="Grigoriev I.V."/>
            <person name="Miller A.N."/>
            <person name="O'Donnell K."/>
            <person name="Stajich J.E."/>
            <person name="Bonito G."/>
        </authorList>
    </citation>
    <scope>NUCLEOTIDE SEQUENCE [LARGE SCALE GENOMIC DNA]</scope>
    <source>
        <strain evidence="1 2">AD045</strain>
    </source>
</reference>
<comment type="caution">
    <text evidence="1">The sequence shown here is derived from an EMBL/GenBank/DDBJ whole genome shotgun (WGS) entry which is preliminary data.</text>
</comment>
<gene>
    <name evidence="1" type="ORF">BGZ96_005731</name>
</gene>
<feature type="non-terminal residue" evidence="1">
    <location>
        <position position="62"/>
    </location>
</feature>
<evidence type="ECO:0000313" key="2">
    <source>
        <dbReference type="Proteomes" id="UP001194696"/>
    </source>
</evidence>
<proteinExistence type="predicted"/>
<dbReference type="Proteomes" id="UP001194696">
    <property type="component" value="Unassembled WGS sequence"/>
</dbReference>
<keyword evidence="2" id="KW-1185">Reference proteome</keyword>
<evidence type="ECO:0008006" key="3">
    <source>
        <dbReference type="Google" id="ProtNLM"/>
    </source>
</evidence>
<feature type="non-terminal residue" evidence="1">
    <location>
        <position position="1"/>
    </location>
</feature>
<protein>
    <recommendedName>
        <fullName evidence="3">MULE transposase domain-containing protein</fullName>
    </recommendedName>
</protein>